<dbReference type="RefSeq" id="WP_119721254.1">
    <property type="nucleotide sequence ID" value="NZ_AP011528.1"/>
</dbReference>
<comment type="cofactor">
    <cofactor evidence="1">
        <name>a divalent metal cation</name>
        <dbReference type="ChEBI" id="CHEBI:60240"/>
    </cofactor>
</comment>
<dbReference type="InterPro" id="IPR000979">
    <property type="entry name" value="Phosphodiesterase_MJ0936/Vps29"/>
</dbReference>
<organism evidence="3 4">
    <name type="scientific">Methanococcus maripaludis OS7</name>
    <dbReference type="NCBI Taxonomy" id="637915"/>
    <lineage>
        <taxon>Archaea</taxon>
        <taxon>Methanobacteriati</taxon>
        <taxon>Methanobacteriota</taxon>
        <taxon>Methanomada group</taxon>
        <taxon>Methanococci</taxon>
        <taxon>Methanococcales</taxon>
        <taxon>Methanococcaceae</taxon>
        <taxon>Methanococcus</taxon>
    </lineage>
</organism>
<sequence length="163" mass="18686">MIIGIISDTHIPERAKKLPKEIFEHFSDVDLIIHCGDVTSESVLTELKKISELLVVSGNMDYMNYPKEHEITIENFKIGIIHGNQIHPRGNTLKMKYLCLEKNWDVLISGHTHVPMIKEIPLENKKILLLNPGSPTVPRYPLKTVMKLKIEEREIDAELISIK</sequence>
<dbReference type="SUPFAM" id="SSF56300">
    <property type="entry name" value="Metallo-dependent phosphatases"/>
    <property type="match status" value="1"/>
</dbReference>
<comment type="similarity">
    <text evidence="1">Belongs to the metallophosphoesterase superfamily. YfcE family.</text>
</comment>
<reference evidence="3 4" key="1">
    <citation type="submission" date="2009-06" db="EMBL/GenBank/DDBJ databases">
        <title>Molecular Evidence for Microbiologically Influenced Corrosion from genome of Methanogen.</title>
        <authorList>
            <person name="Ito N."/>
            <person name="Tsurumaru H."/>
            <person name="Shimizu A."/>
            <person name="Harada T."/>
            <person name="Hosoyama A."/>
            <person name="Horikawa H."/>
            <person name="Wakai S."/>
            <person name="Sasaki K."/>
            <person name="Nishijima K."/>
            <person name="Ataku H."/>
            <person name="Yamazaki J."/>
            <person name="Mise M."/>
            <person name="Yamazaki S."/>
            <person name="Tanikawa S."/>
            <person name="Harayama S."/>
            <person name="Fujita N."/>
        </authorList>
    </citation>
    <scope>NUCLEOTIDE SEQUENCE [LARGE SCALE GENOMIC DNA]</scope>
    <source>
        <strain evidence="4">OS7 ( NBRC 103642)</strain>
    </source>
</reference>
<dbReference type="CDD" id="cd00841">
    <property type="entry name" value="MPP_YfcE"/>
    <property type="match status" value="1"/>
</dbReference>
<dbReference type="Gene3D" id="3.60.21.10">
    <property type="match status" value="1"/>
</dbReference>
<dbReference type="GeneID" id="37876096"/>
<dbReference type="GO" id="GO:0016787">
    <property type="term" value="F:hydrolase activity"/>
    <property type="evidence" value="ECO:0007669"/>
    <property type="project" value="UniProtKB-UniRule"/>
</dbReference>
<dbReference type="EMBL" id="AP011528">
    <property type="protein sequence ID" value="BAP63693.1"/>
    <property type="molecule type" value="Genomic_DNA"/>
</dbReference>
<evidence type="ECO:0000313" key="3">
    <source>
        <dbReference type="EMBL" id="BAP63693.1"/>
    </source>
</evidence>
<name>A0A2Z5PK39_METMI</name>
<dbReference type="Proteomes" id="UP000263689">
    <property type="component" value="Chromosome"/>
</dbReference>
<dbReference type="PANTHER" id="PTHR11124">
    <property type="entry name" value="VACUOLAR SORTING PROTEIN VPS29"/>
    <property type="match status" value="1"/>
</dbReference>
<dbReference type="GO" id="GO:0046872">
    <property type="term" value="F:metal ion binding"/>
    <property type="evidence" value="ECO:0007669"/>
    <property type="project" value="UniProtKB-KW"/>
</dbReference>
<keyword evidence="1" id="KW-0479">Metal-binding</keyword>
<dbReference type="Pfam" id="PF12850">
    <property type="entry name" value="Metallophos_2"/>
    <property type="match status" value="1"/>
</dbReference>
<gene>
    <name evidence="3" type="ORF">MMOS7_16070</name>
</gene>
<evidence type="ECO:0000259" key="2">
    <source>
        <dbReference type="Pfam" id="PF12850"/>
    </source>
</evidence>
<accession>A0A2Z5PK39</accession>
<dbReference type="InterPro" id="IPR029052">
    <property type="entry name" value="Metallo-depent_PP-like"/>
</dbReference>
<dbReference type="AlphaFoldDB" id="A0A2Z5PK39"/>
<protein>
    <recommendedName>
        <fullName evidence="1">Phosphoesterase</fullName>
        <ecNumber evidence="1">3.1.4.-</ecNumber>
    </recommendedName>
</protein>
<dbReference type="EC" id="3.1.4.-" evidence="1"/>
<dbReference type="NCBIfam" id="TIGR00040">
    <property type="entry name" value="yfcE"/>
    <property type="match status" value="1"/>
</dbReference>
<feature type="domain" description="Calcineurin-like phosphoesterase" evidence="2">
    <location>
        <begin position="1"/>
        <end position="152"/>
    </location>
</feature>
<evidence type="ECO:0000313" key="4">
    <source>
        <dbReference type="Proteomes" id="UP000263689"/>
    </source>
</evidence>
<proteinExistence type="inferred from homology"/>
<dbReference type="InterPro" id="IPR024654">
    <property type="entry name" value="Calcineurin-like_PHP_lpxH"/>
</dbReference>
<evidence type="ECO:0000256" key="1">
    <source>
        <dbReference type="RuleBase" id="RU362039"/>
    </source>
</evidence>
<dbReference type="KEGG" id="mmao:MMOS7_16070"/>
<dbReference type="InterPro" id="IPR041802">
    <property type="entry name" value="MPP_YfcE"/>
</dbReference>